<keyword evidence="16" id="KW-1185">Reference proteome</keyword>
<evidence type="ECO:0000256" key="3">
    <source>
        <dbReference type="ARBA" id="ARBA00022448"/>
    </source>
</evidence>
<evidence type="ECO:0000256" key="4">
    <source>
        <dbReference type="ARBA" id="ARBA00022475"/>
    </source>
</evidence>
<comment type="caution">
    <text evidence="15">The sequence shown here is derived from an EMBL/GenBank/DDBJ whole genome shotgun (WGS) entry which is preliminary data.</text>
</comment>
<keyword evidence="6 13" id="KW-0812">Transmembrane</keyword>
<name>A0A916ZMX7_9HYPH</name>
<evidence type="ECO:0000256" key="11">
    <source>
        <dbReference type="ARBA" id="ARBA00023136"/>
    </source>
</evidence>
<feature type="transmembrane region" description="Helical" evidence="13">
    <location>
        <begin position="91"/>
        <end position="115"/>
    </location>
</feature>
<dbReference type="EMBL" id="BMIQ01000003">
    <property type="protein sequence ID" value="GGE03544.1"/>
    <property type="molecule type" value="Genomic_DNA"/>
</dbReference>
<dbReference type="InterPro" id="IPR016174">
    <property type="entry name" value="Di-haem_cyt_TM"/>
</dbReference>
<keyword evidence="7" id="KW-0479">Metal-binding</keyword>
<dbReference type="PANTHER" id="PTHR30529">
    <property type="entry name" value="CYTOCHROME B561"/>
    <property type="match status" value="1"/>
</dbReference>
<dbReference type="InterPro" id="IPR011577">
    <property type="entry name" value="Cyt_b561_bac/Ni-Hgenase"/>
</dbReference>
<comment type="cofactor">
    <cofactor evidence="1">
        <name>heme b</name>
        <dbReference type="ChEBI" id="CHEBI:60344"/>
    </cofactor>
</comment>
<keyword evidence="9 13" id="KW-1133">Transmembrane helix</keyword>
<accession>A0A916ZMX7</accession>
<evidence type="ECO:0000313" key="15">
    <source>
        <dbReference type="EMBL" id="GGE03544.1"/>
    </source>
</evidence>
<dbReference type="InterPro" id="IPR052168">
    <property type="entry name" value="Cytochrome_b561_oxidase"/>
</dbReference>
<dbReference type="Pfam" id="PF01292">
    <property type="entry name" value="Ni_hydr_CYTB"/>
    <property type="match status" value="1"/>
</dbReference>
<keyword evidence="4" id="KW-1003">Cell membrane</keyword>
<comment type="subcellular location">
    <subcellularLocation>
        <location evidence="2">Cell membrane</location>
        <topology evidence="2">Multi-pass membrane protein</topology>
    </subcellularLocation>
</comment>
<evidence type="ECO:0000256" key="2">
    <source>
        <dbReference type="ARBA" id="ARBA00004651"/>
    </source>
</evidence>
<dbReference type="GO" id="GO:0005886">
    <property type="term" value="C:plasma membrane"/>
    <property type="evidence" value="ECO:0007669"/>
    <property type="project" value="UniProtKB-SubCell"/>
</dbReference>
<keyword evidence="10" id="KW-0408">Iron</keyword>
<dbReference type="GO" id="GO:0020037">
    <property type="term" value="F:heme binding"/>
    <property type="evidence" value="ECO:0007669"/>
    <property type="project" value="TreeGrafter"/>
</dbReference>
<evidence type="ECO:0000256" key="6">
    <source>
        <dbReference type="ARBA" id="ARBA00022692"/>
    </source>
</evidence>
<protein>
    <submittedName>
        <fullName evidence="15">Cytochrome b</fullName>
    </submittedName>
</protein>
<organism evidence="15 16">
    <name type="scientific">Aureimonas endophytica</name>
    <dbReference type="NCBI Taxonomy" id="2027858"/>
    <lineage>
        <taxon>Bacteria</taxon>
        <taxon>Pseudomonadati</taxon>
        <taxon>Pseudomonadota</taxon>
        <taxon>Alphaproteobacteria</taxon>
        <taxon>Hyphomicrobiales</taxon>
        <taxon>Aurantimonadaceae</taxon>
        <taxon>Aureimonas</taxon>
    </lineage>
</organism>
<reference evidence="15" key="1">
    <citation type="journal article" date="2014" name="Int. J. Syst. Evol. Microbiol.">
        <title>Complete genome sequence of Corynebacterium casei LMG S-19264T (=DSM 44701T), isolated from a smear-ripened cheese.</title>
        <authorList>
            <consortium name="US DOE Joint Genome Institute (JGI-PGF)"/>
            <person name="Walter F."/>
            <person name="Albersmeier A."/>
            <person name="Kalinowski J."/>
            <person name="Ruckert C."/>
        </authorList>
    </citation>
    <scope>NUCLEOTIDE SEQUENCE</scope>
    <source>
        <strain evidence="15">CGMCC 1.15367</strain>
    </source>
</reference>
<evidence type="ECO:0000256" key="10">
    <source>
        <dbReference type="ARBA" id="ARBA00023004"/>
    </source>
</evidence>
<dbReference type="SUPFAM" id="SSF81342">
    <property type="entry name" value="Transmembrane di-heme cytochromes"/>
    <property type="match status" value="1"/>
</dbReference>
<evidence type="ECO:0000256" key="9">
    <source>
        <dbReference type="ARBA" id="ARBA00022989"/>
    </source>
</evidence>
<dbReference type="Proteomes" id="UP000644699">
    <property type="component" value="Unassembled WGS sequence"/>
</dbReference>
<keyword evidence="8" id="KW-0249">Electron transport</keyword>
<dbReference type="PANTHER" id="PTHR30529:SF6">
    <property type="entry name" value="BLL0291 PROTEIN"/>
    <property type="match status" value="1"/>
</dbReference>
<keyword evidence="5" id="KW-0349">Heme</keyword>
<evidence type="ECO:0000256" key="8">
    <source>
        <dbReference type="ARBA" id="ARBA00022982"/>
    </source>
</evidence>
<feature type="transmembrane region" description="Helical" evidence="13">
    <location>
        <begin position="143"/>
        <end position="165"/>
    </location>
</feature>
<evidence type="ECO:0000313" key="16">
    <source>
        <dbReference type="Proteomes" id="UP000644699"/>
    </source>
</evidence>
<keyword evidence="3" id="KW-0813">Transport</keyword>
<evidence type="ECO:0000259" key="14">
    <source>
        <dbReference type="Pfam" id="PF01292"/>
    </source>
</evidence>
<sequence length="187" mass="20250">MSIARTRFTPMQRLLHWLMAAAILAMLFIGVGMVSTVTERYLTLVSLHKPLGIAILVLAVLRLGLRFKAGAPELPRDLPEPMKLAAKLSHVLLYACMIAMPLLGWGMLSAASFPIELFGGYHLPAILPPSPALHSLLWNAHRALAFAFFALILAHIAAALFHALVRRDGVFQAMAGGSPPRRAATAD</sequence>
<comment type="similarity">
    <text evidence="12">Belongs to the cytochrome b561 family.</text>
</comment>
<feature type="transmembrane region" description="Helical" evidence="13">
    <location>
        <begin position="14"/>
        <end position="35"/>
    </location>
</feature>
<feature type="domain" description="Cytochrome b561 bacterial/Ni-hydrogenase" evidence="14">
    <location>
        <begin position="7"/>
        <end position="177"/>
    </location>
</feature>
<dbReference type="GO" id="GO:0046872">
    <property type="term" value="F:metal ion binding"/>
    <property type="evidence" value="ECO:0007669"/>
    <property type="project" value="UniProtKB-KW"/>
</dbReference>
<dbReference type="GO" id="GO:0009055">
    <property type="term" value="F:electron transfer activity"/>
    <property type="evidence" value="ECO:0007669"/>
    <property type="project" value="InterPro"/>
</dbReference>
<evidence type="ECO:0000256" key="13">
    <source>
        <dbReference type="SAM" id="Phobius"/>
    </source>
</evidence>
<dbReference type="GO" id="GO:0022904">
    <property type="term" value="P:respiratory electron transport chain"/>
    <property type="evidence" value="ECO:0007669"/>
    <property type="project" value="InterPro"/>
</dbReference>
<evidence type="ECO:0000256" key="12">
    <source>
        <dbReference type="ARBA" id="ARBA00037975"/>
    </source>
</evidence>
<proteinExistence type="inferred from homology"/>
<gene>
    <name evidence="15" type="ORF">GCM10011390_23070</name>
</gene>
<dbReference type="Gene3D" id="1.20.950.20">
    <property type="entry name" value="Transmembrane di-heme cytochromes, Chain C"/>
    <property type="match status" value="1"/>
</dbReference>
<keyword evidence="11 13" id="KW-0472">Membrane</keyword>
<reference evidence="15" key="2">
    <citation type="submission" date="2020-09" db="EMBL/GenBank/DDBJ databases">
        <authorList>
            <person name="Sun Q."/>
            <person name="Zhou Y."/>
        </authorList>
    </citation>
    <scope>NUCLEOTIDE SEQUENCE</scope>
    <source>
        <strain evidence="15">CGMCC 1.15367</strain>
    </source>
</reference>
<dbReference type="RefSeq" id="WP_188908556.1">
    <property type="nucleotide sequence ID" value="NZ_BMIQ01000003.1"/>
</dbReference>
<feature type="transmembrane region" description="Helical" evidence="13">
    <location>
        <begin position="41"/>
        <end position="61"/>
    </location>
</feature>
<dbReference type="AlphaFoldDB" id="A0A916ZMX7"/>
<evidence type="ECO:0000256" key="1">
    <source>
        <dbReference type="ARBA" id="ARBA00001970"/>
    </source>
</evidence>
<evidence type="ECO:0000256" key="7">
    <source>
        <dbReference type="ARBA" id="ARBA00022723"/>
    </source>
</evidence>
<evidence type="ECO:0000256" key="5">
    <source>
        <dbReference type="ARBA" id="ARBA00022617"/>
    </source>
</evidence>